<name>A0ABS3RIZ8_9ACTN</name>
<dbReference type="RefSeq" id="WP_208236886.1">
    <property type="nucleotide sequence ID" value="NZ_JAGEPF010000002.1"/>
</dbReference>
<feature type="compositionally biased region" description="Low complexity" evidence="1">
    <location>
        <begin position="126"/>
        <end position="149"/>
    </location>
</feature>
<dbReference type="Proteomes" id="UP000680206">
    <property type="component" value="Unassembled WGS sequence"/>
</dbReference>
<reference evidence="3 4" key="1">
    <citation type="submission" date="2021-03" db="EMBL/GenBank/DDBJ databases">
        <title>Actinomadura violae sp. nov., isolated from lichen in Thailand.</title>
        <authorList>
            <person name="Kanchanasin P."/>
            <person name="Saeng-In P."/>
            <person name="Phongsopitanun W."/>
            <person name="Yuki M."/>
            <person name="Kudo T."/>
            <person name="Ohkuma M."/>
            <person name="Tanasupawat S."/>
        </authorList>
    </citation>
    <scope>NUCLEOTIDE SEQUENCE [LARGE SCALE GENOMIC DNA]</scope>
    <source>
        <strain evidence="3 4">LCR2-06</strain>
    </source>
</reference>
<keyword evidence="4" id="KW-1185">Reference proteome</keyword>
<gene>
    <name evidence="3" type="ORF">J4709_03810</name>
</gene>
<keyword evidence="2" id="KW-0812">Transmembrane</keyword>
<keyword evidence="2" id="KW-0472">Membrane</keyword>
<feature type="region of interest" description="Disordered" evidence="1">
    <location>
        <begin position="1"/>
        <end position="228"/>
    </location>
</feature>
<feature type="region of interest" description="Disordered" evidence="1">
    <location>
        <begin position="313"/>
        <end position="353"/>
    </location>
</feature>
<evidence type="ECO:0000256" key="1">
    <source>
        <dbReference type="SAM" id="MobiDB-lite"/>
    </source>
</evidence>
<keyword evidence="2" id="KW-1133">Transmembrane helix</keyword>
<proteinExistence type="predicted"/>
<feature type="compositionally biased region" description="Basic and acidic residues" evidence="1">
    <location>
        <begin position="64"/>
        <end position="78"/>
    </location>
</feature>
<evidence type="ECO:0000256" key="2">
    <source>
        <dbReference type="SAM" id="Phobius"/>
    </source>
</evidence>
<feature type="compositionally biased region" description="Basic and acidic residues" evidence="1">
    <location>
        <begin position="1"/>
        <end position="10"/>
    </location>
</feature>
<organism evidence="3 4">
    <name type="scientific">Actinomadura violacea</name>
    <dbReference type="NCBI Taxonomy" id="2819934"/>
    <lineage>
        <taxon>Bacteria</taxon>
        <taxon>Bacillati</taxon>
        <taxon>Actinomycetota</taxon>
        <taxon>Actinomycetes</taxon>
        <taxon>Streptosporangiales</taxon>
        <taxon>Thermomonosporaceae</taxon>
        <taxon>Actinomadura</taxon>
    </lineage>
</organism>
<evidence type="ECO:0000313" key="4">
    <source>
        <dbReference type="Proteomes" id="UP000680206"/>
    </source>
</evidence>
<dbReference type="EMBL" id="JAGEPF010000002">
    <property type="protein sequence ID" value="MBO2456717.1"/>
    <property type="molecule type" value="Genomic_DNA"/>
</dbReference>
<accession>A0ABS3RIZ8</accession>
<feature type="compositionally biased region" description="Low complexity" evidence="1">
    <location>
        <begin position="18"/>
        <end position="31"/>
    </location>
</feature>
<comment type="caution">
    <text evidence="3">The sequence shown here is derived from an EMBL/GenBank/DDBJ whole genome shotgun (WGS) entry which is preliminary data.</text>
</comment>
<protein>
    <submittedName>
        <fullName evidence="3">Uncharacterized protein</fullName>
    </submittedName>
</protein>
<feature type="compositionally biased region" description="Low complexity" evidence="1">
    <location>
        <begin position="82"/>
        <end position="96"/>
    </location>
</feature>
<feature type="transmembrane region" description="Helical" evidence="2">
    <location>
        <begin position="285"/>
        <end position="307"/>
    </location>
</feature>
<evidence type="ECO:0000313" key="3">
    <source>
        <dbReference type="EMBL" id="MBO2456717.1"/>
    </source>
</evidence>
<feature type="compositionally biased region" description="Basic and acidic residues" evidence="1">
    <location>
        <begin position="151"/>
        <end position="173"/>
    </location>
</feature>
<sequence length="526" mass="54374">MSDQGERGVRWTDMSESDAAGRPPAPDAGRATGPQVVSSEPKVPEVFMPAPHGRPDLSDAGGEPPHDVWGKVESHAPEAEEAPAQQAPAQQAPAQEPADEPEASGQGPLTWEEPAREQRPGPWGGPPAEQGPGPWGEPAAGRGPGAWEEPAAEREPAARREPASEAEPERRGAENAAGSGALPDADDVRVAPVPAQGGAPDPGQEPPGWEGSLFEDGPGGPASAGDEAPAVQVGLAGPAKAGKPSSGNWQMPDWMADEAAADAKLGGSPRTPAEGFDEGGGRSRLVLIGGVGLLVVAILAAGGVYYMTHRTDDVPADPPAKAGPTGAAEQPDEPQVTIPADRPMKRFPGKPSKVLGRLTDAASGLSYPRLGPPWQVPTKKNKLSTPGWSGQQIVVTERHGQQLWYGQLLTGVLPPTLLGAFKGPGSVKKTTALAAQGYESQYYAFPHKTAPLASQALNVGGHKGWLIASYLTYKRAGVRATGEIVATAVIDTGGKTPAAVFASLPNTNRKLWPDLNEFLGQLKVAA</sequence>